<sequence>MNERFQSILARVEDAGVYHMPAGAEDALIAAAEHSGYFVFRVDLGKARDKDGLLEIIGRSMAFPEWFGHNWDALLDCLADLGWRPAEGYMVMLEHCDGIHGRAEADFVQTLQVFEAAANEWREQGIAFWCFVDMQADGINWLTDIS</sequence>
<name>A0A497XIQ9_9PROT</name>
<dbReference type="InterPro" id="IPR035905">
    <property type="entry name" value="Barstar-like_sf"/>
</dbReference>
<comment type="similarity">
    <text evidence="1">Belongs to the barstar family.</text>
</comment>
<dbReference type="Gene3D" id="3.30.370.10">
    <property type="entry name" value="Barstar-like"/>
    <property type="match status" value="1"/>
</dbReference>
<comment type="caution">
    <text evidence="3">The sequence shown here is derived from an EMBL/GenBank/DDBJ whole genome shotgun (WGS) entry which is preliminary data.</text>
</comment>
<evidence type="ECO:0000313" key="3">
    <source>
        <dbReference type="EMBL" id="RLJ67781.1"/>
    </source>
</evidence>
<organism evidence="3 4">
    <name type="scientific">Sulfurisoma sediminicola</name>
    <dbReference type="NCBI Taxonomy" id="1381557"/>
    <lineage>
        <taxon>Bacteria</taxon>
        <taxon>Pseudomonadati</taxon>
        <taxon>Pseudomonadota</taxon>
        <taxon>Betaproteobacteria</taxon>
        <taxon>Nitrosomonadales</taxon>
        <taxon>Sterolibacteriaceae</taxon>
        <taxon>Sulfurisoma</taxon>
    </lineage>
</organism>
<dbReference type="OrthoDB" id="5295683at2"/>
<feature type="domain" description="Barstar (barnase inhibitor)" evidence="2">
    <location>
        <begin position="38"/>
        <end position="132"/>
    </location>
</feature>
<evidence type="ECO:0000256" key="1">
    <source>
        <dbReference type="ARBA" id="ARBA00006845"/>
    </source>
</evidence>
<accession>A0A497XIQ9</accession>
<dbReference type="CDD" id="cd05141">
    <property type="entry name" value="Barstar_evA4336-like"/>
    <property type="match status" value="1"/>
</dbReference>
<dbReference type="InterPro" id="IPR000468">
    <property type="entry name" value="Barstar"/>
</dbReference>
<keyword evidence="4" id="KW-1185">Reference proteome</keyword>
<evidence type="ECO:0000259" key="2">
    <source>
        <dbReference type="Pfam" id="PF01337"/>
    </source>
</evidence>
<dbReference type="Proteomes" id="UP000268908">
    <property type="component" value="Unassembled WGS sequence"/>
</dbReference>
<dbReference type="EMBL" id="RCCI01000004">
    <property type="protein sequence ID" value="RLJ67781.1"/>
    <property type="molecule type" value="Genomic_DNA"/>
</dbReference>
<dbReference type="AlphaFoldDB" id="A0A497XIQ9"/>
<reference evidence="3 4" key="1">
    <citation type="submission" date="2018-10" db="EMBL/GenBank/DDBJ databases">
        <title>Genomic Encyclopedia of Type Strains, Phase IV (KMG-IV): sequencing the most valuable type-strain genomes for metagenomic binning, comparative biology and taxonomic classification.</title>
        <authorList>
            <person name="Goeker M."/>
        </authorList>
    </citation>
    <scope>NUCLEOTIDE SEQUENCE [LARGE SCALE GENOMIC DNA]</scope>
    <source>
        <strain evidence="3 4">DSM 26916</strain>
    </source>
</reference>
<dbReference type="SUPFAM" id="SSF52038">
    <property type="entry name" value="Barstar-related"/>
    <property type="match status" value="1"/>
</dbReference>
<dbReference type="RefSeq" id="WP_121239746.1">
    <property type="nucleotide sequence ID" value="NZ_BHVV01000001.1"/>
</dbReference>
<protein>
    <submittedName>
        <fullName evidence="3">RNAse (Barnase) inhibitor barstar</fullName>
    </submittedName>
</protein>
<proteinExistence type="inferred from homology"/>
<evidence type="ECO:0000313" key="4">
    <source>
        <dbReference type="Proteomes" id="UP000268908"/>
    </source>
</evidence>
<dbReference type="Pfam" id="PF01337">
    <property type="entry name" value="Barstar"/>
    <property type="match status" value="1"/>
</dbReference>
<gene>
    <name evidence="3" type="ORF">DFR35_0331</name>
</gene>